<evidence type="ECO:0000313" key="2">
    <source>
        <dbReference type="Proteomes" id="UP001454036"/>
    </source>
</evidence>
<keyword evidence="2" id="KW-1185">Reference proteome</keyword>
<dbReference type="EMBL" id="BAABME010000279">
    <property type="protein sequence ID" value="GAA0141377.1"/>
    <property type="molecule type" value="Genomic_DNA"/>
</dbReference>
<evidence type="ECO:0008006" key="3">
    <source>
        <dbReference type="Google" id="ProtNLM"/>
    </source>
</evidence>
<evidence type="ECO:0000313" key="1">
    <source>
        <dbReference type="EMBL" id="GAA0141377.1"/>
    </source>
</evidence>
<accession>A0AAV3NR81</accession>
<protein>
    <recommendedName>
        <fullName evidence="3">Aminotransferase-like plant mobile domain-containing protein</fullName>
    </recommendedName>
</protein>
<dbReference type="Proteomes" id="UP001454036">
    <property type="component" value="Unassembled WGS sequence"/>
</dbReference>
<comment type="caution">
    <text evidence="1">The sequence shown here is derived from an EMBL/GenBank/DDBJ whole genome shotgun (WGS) entry which is preliminary data.</text>
</comment>
<reference evidence="1 2" key="1">
    <citation type="submission" date="2024-01" db="EMBL/GenBank/DDBJ databases">
        <title>The complete chloroplast genome sequence of Lithospermum erythrorhizon: insights into the phylogenetic relationship among Boraginaceae species and the maternal lineages of purple gromwells.</title>
        <authorList>
            <person name="Okada T."/>
            <person name="Watanabe K."/>
        </authorList>
    </citation>
    <scope>NUCLEOTIDE SEQUENCE [LARGE SCALE GENOMIC DNA]</scope>
</reference>
<proteinExistence type="predicted"/>
<gene>
    <name evidence="1" type="ORF">LIER_02531</name>
</gene>
<organism evidence="1 2">
    <name type="scientific">Lithospermum erythrorhizon</name>
    <name type="common">Purple gromwell</name>
    <name type="synonym">Lithospermum officinale var. erythrorhizon</name>
    <dbReference type="NCBI Taxonomy" id="34254"/>
    <lineage>
        <taxon>Eukaryota</taxon>
        <taxon>Viridiplantae</taxon>
        <taxon>Streptophyta</taxon>
        <taxon>Embryophyta</taxon>
        <taxon>Tracheophyta</taxon>
        <taxon>Spermatophyta</taxon>
        <taxon>Magnoliopsida</taxon>
        <taxon>eudicotyledons</taxon>
        <taxon>Gunneridae</taxon>
        <taxon>Pentapetalae</taxon>
        <taxon>asterids</taxon>
        <taxon>lamiids</taxon>
        <taxon>Boraginales</taxon>
        <taxon>Boraginaceae</taxon>
        <taxon>Boraginoideae</taxon>
        <taxon>Lithospermeae</taxon>
        <taxon>Lithospermum</taxon>
    </lineage>
</organism>
<dbReference type="AlphaFoldDB" id="A0AAV3NR81"/>
<name>A0AAV3NR81_LITER</name>
<sequence>MDTFKTTRGAEFSTLRIVGPEENKVTTLTAYTLLYRGCATQWPSLHFSNSERNCRWSSGQARVLYLKGSRRESSDPPSGLHFLGSMISSGHAKWRGPLKIHGNFDYIPGYWEWTEDVLYRCGTLADAFLTETVQASLCVYDCLDELLKFFCEHWCPSTNTLIIPKGELSISLWDLLNLGGLSVTGRLFDEVVPMAECLSQSLSEEARLPTSCRFLPSSYHYLAVQSPDGRVSTFAWISFWNHSIWSYMGHEAAD</sequence>